<dbReference type="EMBL" id="GBXM01003306">
    <property type="protein sequence ID" value="JAI05272.1"/>
    <property type="molecule type" value="Transcribed_RNA"/>
</dbReference>
<organism evidence="1">
    <name type="scientific">Anguilla anguilla</name>
    <name type="common">European freshwater eel</name>
    <name type="synonym">Muraena anguilla</name>
    <dbReference type="NCBI Taxonomy" id="7936"/>
    <lineage>
        <taxon>Eukaryota</taxon>
        <taxon>Metazoa</taxon>
        <taxon>Chordata</taxon>
        <taxon>Craniata</taxon>
        <taxon>Vertebrata</taxon>
        <taxon>Euteleostomi</taxon>
        <taxon>Actinopterygii</taxon>
        <taxon>Neopterygii</taxon>
        <taxon>Teleostei</taxon>
        <taxon>Anguilliformes</taxon>
        <taxon>Anguillidae</taxon>
        <taxon>Anguilla</taxon>
    </lineage>
</organism>
<name>A0A0E9XS94_ANGAN</name>
<accession>A0A0E9XS94</accession>
<sequence length="107" mass="12376">MLRRGYGILPFSFRLSANCLKFSVQSHPVPSNLQRLTSNQLDLDRQIRTRVTDWFAVRFPTHFPYHSPCCSLTLDQVVTQVLKGLQHHNLNAASQFLSHFTLPFNYS</sequence>
<reference evidence="1" key="2">
    <citation type="journal article" date="2015" name="Fish Shellfish Immunol.">
        <title>Early steps in the European eel (Anguilla anguilla)-Vibrio vulnificus interaction in the gills: Role of the RtxA13 toxin.</title>
        <authorList>
            <person name="Callol A."/>
            <person name="Pajuelo D."/>
            <person name="Ebbesson L."/>
            <person name="Teles M."/>
            <person name="MacKenzie S."/>
            <person name="Amaro C."/>
        </authorList>
    </citation>
    <scope>NUCLEOTIDE SEQUENCE</scope>
</reference>
<protein>
    <submittedName>
        <fullName evidence="1">Uncharacterized protein</fullName>
    </submittedName>
</protein>
<dbReference type="AlphaFoldDB" id="A0A0E9XS94"/>
<proteinExistence type="predicted"/>
<reference evidence="1" key="1">
    <citation type="submission" date="2014-11" db="EMBL/GenBank/DDBJ databases">
        <authorList>
            <person name="Amaro Gonzalez C."/>
        </authorList>
    </citation>
    <scope>NUCLEOTIDE SEQUENCE</scope>
</reference>
<evidence type="ECO:0000313" key="1">
    <source>
        <dbReference type="EMBL" id="JAI05272.1"/>
    </source>
</evidence>